<feature type="domain" description="Distal membrane-arm assembly complex protein 1-like" evidence="2">
    <location>
        <begin position="9"/>
        <end position="53"/>
    </location>
</feature>
<evidence type="ECO:0000313" key="3">
    <source>
        <dbReference type="EMBL" id="KAK2823066.1"/>
    </source>
</evidence>
<reference evidence="3" key="1">
    <citation type="submission" date="2023-08" db="EMBL/GenBank/DDBJ databases">
        <title>Pelteobagrus vachellii genome.</title>
        <authorList>
            <person name="Liu H."/>
        </authorList>
    </citation>
    <scope>NUCLEOTIDE SEQUENCE</scope>
    <source>
        <strain evidence="3">PRFRI_2022a</strain>
        <tissue evidence="3">Muscle</tissue>
    </source>
</reference>
<keyword evidence="1" id="KW-0472">Membrane</keyword>
<dbReference type="Proteomes" id="UP001187315">
    <property type="component" value="Unassembled WGS sequence"/>
</dbReference>
<gene>
    <name evidence="3" type="ORF">Q7C36_019666</name>
</gene>
<keyword evidence="4" id="KW-1185">Reference proteome</keyword>
<feature type="transmembrane region" description="Helical" evidence="1">
    <location>
        <begin position="42"/>
        <end position="60"/>
    </location>
</feature>
<evidence type="ECO:0000313" key="4">
    <source>
        <dbReference type="Proteomes" id="UP001187315"/>
    </source>
</evidence>
<keyword evidence="1" id="KW-0812">Transmembrane</keyword>
<accession>A0AA88RWV5</accession>
<dbReference type="InterPro" id="IPR028036">
    <property type="entry name" value="DMAC1-like_dom"/>
</dbReference>
<comment type="caution">
    <text evidence="3">The sequence shown here is derived from an EMBL/GenBank/DDBJ whole genome shotgun (WGS) entry which is preliminary data.</text>
</comment>
<dbReference type="EMBL" id="JAVHJS010000021">
    <property type="protein sequence ID" value="KAK2823066.1"/>
    <property type="molecule type" value="Genomic_DNA"/>
</dbReference>
<protein>
    <recommendedName>
        <fullName evidence="2">Distal membrane-arm assembly complex protein 1-like domain-containing protein</fullName>
    </recommendedName>
</protein>
<organism evidence="3 4">
    <name type="scientific">Tachysurus vachellii</name>
    <name type="common">Darkbarbel catfish</name>
    <name type="synonym">Pelteobagrus vachellii</name>
    <dbReference type="NCBI Taxonomy" id="175792"/>
    <lineage>
        <taxon>Eukaryota</taxon>
        <taxon>Metazoa</taxon>
        <taxon>Chordata</taxon>
        <taxon>Craniata</taxon>
        <taxon>Vertebrata</taxon>
        <taxon>Euteleostomi</taxon>
        <taxon>Actinopterygii</taxon>
        <taxon>Neopterygii</taxon>
        <taxon>Teleostei</taxon>
        <taxon>Ostariophysi</taxon>
        <taxon>Siluriformes</taxon>
        <taxon>Bagridae</taxon>
        <taxon>Tachysurus</taxon>
    </lineage>
</organism>
<feature type="transmembrane region" description="Helical" evidence="1">
    <location>
        <begin position="12"/>
        <end position="30"/>
    </location>
</feature>
<dbReference type="Pfam" id="PF15055">
    <property type="entry name" value="DMAC1_Dmo2"/>
    <property type="match status" value="1"/>
</dbReference>
<evidence type="ECO:0000256" key="1">
    <source>
        <dbReference type="SAM" id="Phobius"/>
    </source>
</evidence>
<keyword evidence="1" id="KW-1133">Transmembrane helix</keyword>
<proteinExistence type="predicted"/>
<dbReference type="AlphaFoldDB" id="A0AA88RWV5"/>
<evidence type="ECO:0000259" key="2">
    <source>
        <dbReference type="Pfam" id="PF15055"/>
    </source>
</evidence>
<sequence>MSSHSGPRSCLTCRLLSGGALLLSAGFVYRSTRTSLSRGARALQLTFAAALAVCAVVVIAEPVSKSPQKTT</sequence>
<name>A0AA88RWV5_TACVA</name>